<proteinExistence type="predicted"/>
<dbReference type="Proteomes" id="UP000184267">
    <property type="component" value="Unassembled WGS sequence"/>
</dbReference>
<evidence type="ECO:0000313" key="2">
    <source>
        <dbReference type="Proteomes" id="UP000184267"/>
    </source>
</evidence>
<gene>
    <name evidence="1" type="ORF">TRAPUB_9060</name>
</gene>
<organism evidence="1 2">
    <name type="scientific">Trametes pubescens</name>
    <name type="common">White-rot fungus</name>
    <dbReference type="NCBI Taxonomy" id="154538"/>
    <lineage>
        <taxon>Eukaryota</taxon>
        <taxon>Fungi</taxon>
        <taxon>Dikarya</taxon>
        <taxon>Basidiomycota</taxon>
        <taxon>Agaricomycotina</taxon>
        <taxon>Agaricomycetes</taxon>
        <taxon>Polyporales</taxon>
        <taxon>Polyporaceae</taxon>
        <taxon>Trametes</taxon>
    </lineage>
</organism>
<evidence type="ECO:0000313" key="1">
    <source>
        <dbReference type="EMBL" id="OJT14388.1"/>
    </source>
</evidence>
<protein>
    <submittedName>
        <fullName evidence="1">Uncharacterized protein</fullName>
    </submittedName>
</protein>
<name>A0A1M2W3F9_TRAPU</name>
<keyword evidence="2" id="KW-1185">Reference proteome</keyword>
<accession>A0A1M2W3F9</accession>
<sequence>MGVDGHPVHSGRDSADPDLTWYNRIGAFLKISNVLEQSFGLDFERARAPAK</sequence>
<dbReference type="AlphaFoldDB" id="A0A1M2W3F9"/>
<reference evidence="1 2" key="1">
    <citation type="submission" date="2016-10" db="EMBL/GenBank/DDBJ databases">
        <title>Genome sequence of the basidiomycete white-rot fungus Trametes pubescens.</title>
        <authorList>
            <person name="Makela M.R."/>
            <person name="Granchi Z."/>
            <person name="Peng M."/>
            <person name="De Vries R.P."/>
            <person name="Grigoriev I."/>
            <person name="Riley R."/>
            <person name="Hilden K."/>
        </authorList>
    </citation>
    <scope>NUCLEOTIDE SEQUENCE [LARGE SCALE GENOMIC DNA]</scope>
    <source>
        <strain evidence="1 2">FBCC735</strain>
    </source>
</reference>
<comment type="caution">
    <text evidence="1">The sequence shown here is derived from an EMBL/GenBank/DDBJ whole genome shotgun (WGS) entry which is preliminary data.</text>
</comment>
<dbReference type="EMBL" id="MNAD01000292">
    <property type="protein sequence ID" value="OJT14388.1"/>
    <property type="molecule type" value="Genomic_DNA"/>
</dbReference>